<dbReference type="SUPFAM" id="SSF47113">
    <property type="entry name" value="Histone-fold"/>
    <property type="match status" value="1"/>
</dbReference>
<dbReference type="InterPro" id="IPR009072">
    <property type="entry name" value="Histone-fold"/>
</dbReference>
<evidence type="ECO:0000256" key="2">
    <source>
        <dbReference type="ARBA" id="ARBA00023242"/>
    </source>
</evidence>
<gene>
    <name evidence="5" type="ORF">SPBR_01830</name>
</gene>
<evidence type="ECO:0000256" key="1">
    <source>
        <dbReference type="ARBA" id="ARBA00004123"/>
    </source>
</evidence>
<dbReference type="CDD" id="cd22906">
    <property type="entry name" value="HFD_DRAP1"/>
    <property type="match status" value="1"/>
</dbReference>
<dbReference type="GO" id="GO:0046982">
    <property type="term" value="F:protein heterodimerization activity"/>
    <property type="evidence" value="ECO:0007669"/>
    <property type="project" value="InterPro"/>
</dbReference>
<feature type="compositionally biased region" description="Low complexity" evidence="3">
    <location>
        <begin position="90"/>
        <end position="152"/>
    </location>
</feature>
<organism evidence="5 6">
    <name type="scientific">Sporothrix brasiliensis 5110</name>
    <dbReference type="NCBI Taxonomy" id="1398154"/>
    <lineage>
        <taxon>Eukaryota</taxon>
        <taxon>Fungi</taxon>
        <taxon>Dikarya</taxon>
        <taxon>Ascomycota</taxon>
        <taxon>Pezizomycotina</taxon>
        <taxon>Sordariomycetes</taxon>
        <taxon>Sordariomycetidae</taxon>
        <taxon>Ophiostomatales</taxon>
        <taxon>Ophiostomataceae</taxon>
        <taxon>Sporothrix</taxon>
    </lineage>
</organism>
<dbReference type="AlphaFoldDB" id="A0A0C2FL72"/>
<comment type="caution">
    <text evidence="5">The sequence shown here is derived from an EMBL/GenBank/DDBJ whole genome shotgun (WGS) entry which is preliminary data.</text>
</comment>
<evidence type="ECO:0000256" key="3">
    <source>
        <dbReference type="SAM" id="MobiDB-lite"/>
    </source>
</evidence>
<evidence type="ECO:0000313" key="5">
    <source>
        <dbReference type="EMBL" id="KIH91828.1"/>
    </source>
</evidence>
<dbReference type="OrthoDB" id="653904at2759"/>
<dbReference type="Gene3D" id="1.10.20.10">
    <property type="entry name" value="Histone, subunit A"/>
    <property type="match status" value="1"/>
</dbReference>
<dbReference type="VEuPathDB" id="FungiDB:SPBR_01830"/>
<protein>
    <recommendedName>
        <fullName evidence="4">Transcription factor CBF/NF-Y/archaeal histone domain-containing protein</fullName>
    </recommendedName>
</protein>
<evidence type="ECO:0000313" key="6">
    <source>
        <dbReference type="Proteomes" id="UP000031575"/>
    </source>
</evidence>
<feature type="compositionally biased region" description="Basic residues" evidence="3">
    <location>
        <begin position="371"/>
        <end position="381"/>
    </location>
</feature>
<feature type="compositionally biased region" description="Low complexity" evidence="3">
    <location>
        <begin position="216"/>
        <end position="225"/>
    </location>
</feature>
<dbReference type="EMBL" id="AWTV01000007">
    <property type="protein sequence ID" value="KIH91828.1"/>
    <property type="molecule type" value="Genomic_DNA"/>
</dbReference>
<name>A0A0C2FL72_9PEZI</name>
<feature type="compositionally biased region" description="Basic and acidic residues" evidence="3">
    <location>
        <begin position="358"/>
        <end position="370"/>
    </location>
</feature>
<dbReference type="Proteomes" id="UP000031575">
    <property type="component" value="Unassembled WGS sequence"/>
</dbReference>
<sequence length="381" mass="41317">MSGDGGYAPKSPDLSSFFSDPAPPTQQHQHHQQQIPAYHQQQQYGQQPSYPPQQHVQSPVQQGYYQPPPQHYSTAHQPPPPPPPPHNLGQLSSFLQSPPQQPSTSPQPGHQQQQQRQSQSYYVPPGQSAQPPYYQGYSVPPYQQQQQQQQQQDLFANDSYQSDPFLALQQQPGQQPPYDRPQNYAQPASPTPKTEGMPPRRSAAAAAGGPGPGPGPDAAGSLAAPVGAAPPVAHVVLTSPVRTKFPTARIKRIMQADEEVGKVSQQTPIAVGKALEMFMVNLVSKSADVARTKNSKRVTAQMLKQVVESDDQWDFLRDIVKKVDPEEKHGRGPRNSTGGQGAAGGDANSGGPASGTKLKFESDSGDEQPKKRGRPARKKKV</sequence>
<dbReference type="GeneID" id="63675061"/>
<proteinExistence type="predicted"/>
<feature type="domain" description="Transcription factor CBF/NF-Y/archaeal histone" evidence="4">
    <location>
        <begin position="244"/>
        <end position="307"/>
    </location>
</feature>
<feature type="compositionally biased region" description="Polar residues" evidence="3">
    <location>
        <begin position="183"/>
        <end position="192"/>
    </location>
</feature>
<dbReference type="InterPro" id="IPR050568">
    <property type="entry name" value="Transcr_DNA_Rep_Reg"/>
</dbReference>
<keyword evidence="6" id="KW-1185">Reference proteome</keyword>
<feature type="region of interest" description="Disordered" evidence="3">
    <location>
        <begin position="1"/>
        <end position="225"/>
    </location>
</feature>
<dbReference type="InterPro" id="IPR003958">
    <property type="entry name" value="CBFA_NFYB_domain"/>
</dbReference>
<dbReference type="PANTHER" id="PTHR10252:SF5">
    <property type="entry name" value="DR1-ASSOCIATED COREPRESSOR"/>
    <property type="match status" value="1"/>
</dbReference>
<evidence type="ECO:0000259" key="4">
    <source>
        <dbReference type="Pfam" id="PF00808"/>
    </source>
</evidence>
<feature type="compositionally biased region" description="Pro residues" evidence="3">
    <location>
        <begin position="77"/>
        <end position="86"/>
    </location>
</feature>
<dbReference type="HOGENOM" id="CLU_045277_6_1_1"/>
<dbReference type="Pfam" id="PF00808">
    <property type="entry name" value="CBFD_NFYB_HMF"/>
    <property type="match status" value="1"/>
</dbReference>
<comment type="subcellular location">
    <subcellularLocation>
        <location evidence="1">Nucleus</location>
    </subcellularLocation>
</comment>
<reference evidence="5 6" key="1">
    <citation type="journal article" date="2014" name="BMC Genomics">
        <title>Comparative genomics of the major fungal agents of human and animal Sporotrichosis: Sporothrix schenckii and Sporothrix brasiliensis.</title>
        <authorList>
            <person name="Teixeira M.M."/>
            <person name="de Almeida L.G."/>
            <person name="Kubitschek-Barreira P."/>
            <person name="Alves F.L."/>
            <person name="Kioshima E.S."/>
            <person name="Abadio A.K."/>
            <person name="Fernandes L."/>
            <person name="Derengowski L.S."/>
            <person name="Ferreira K.S."/>
            <person name="Souza R.C."/>
            <person name="Ruiz J.C."/>
            <person name="de Andrade N.C."/>
            <person name="Paes H.C."/>
            <person name="Nicola A.M."/>
            <person name="Albuquerque P."/>
            <person name="Gerber A.L."/>
            <person name="Martins V.P."/>
            <person name="Peconick L.D."/>
            <person name="Neto A.V."/>
            <person name="Chaucanez C.B."/>
            <person name="Silva P.A."/>
            <person name="Cunha O.L."/>
            <person name="de Oliveira F.F."/>
            <person name="dos Santos T.C."/>
            <person name="Barros A.L."/>
            <person name="Soares M.A."/>
            <person name="de Oliveira L.M."/>
            <person name="Marini M.M."/>
            <person name="Villalobos-Duno H."/>
            <person name="Cunha M.M."/>
            <person name="de Hoog S."/>
            <person name="da Silveira J.F."/>
            <person name="Henrissat B."/>
            <person name="Nino-Vega G.A."/>
            <person name="Cisalpino P.S."/>
            <person name="Mora-Montes H.M."/>
            <person name="Almeida S.R."/>
            <person name="Stajich J.E."/>
            <person name="Lopes-Bezerra L.M."/>
            <person name="Vasconcelos A.T."/>
            <person name="Felipe M.S."/>
        </authorList>
    </citation>
    <scope>NUCLEOTIDE SEQUENCE [LARGE SCALE GENOMIC DNA]</scope>
    <source>
        <strain evidence="5 6">5110</strain>
    </source>
</reference>
<dbReference type="PANTHER" id="PTHR10252">
    <property type="entry name" value="HISTONE-LIKE TRANSCRIPTION FACTOR CCAAT-RELATED"/>
    <property type="match status" value="1"/>
</dbReference>
<keyword evidence="2" id="KW-0539">Nucleus</keyword>
<feature type="compositionally biased region" description="Low complexity" evidence="3">
    <location>
        <begin position="32"/>
        <end position="65"/>
    </location>
</feature>
<dbReference type="RefSeq" id="XP_040619838.1">
    <property type="nucleotide sequence ID" value="XM_040760140.1"/>
</dbReference>
<feature type="compositionally biased region" description="Low complexity" evidence="3">
    <location>
        <begin position="196"/>
        <end position="207"/>
    </location>
</feature>
<feature type="region of interest" description="Disordered" evidence="3">
    <location>
        <begin position="322"/>
        <end position="381"/>
    </location>
</feature>
<dbReference type="GO" id="GO:0017054">
    <property type="term" value="C:negative cofactor 2 complex"/>
    <property type="evidence" value="ECO:0007669"/>
    <property type="project" value="TreeGrafter"/>
</dbReference>
<accession>A0A0C2FL72</accession>
<feature type="compositionally biased region" description="Gly residues" evidence="3">
    <location>
        <begin position="338"/>
        <end position="348"/>
    </location>
</feature>
<dbReference type="GO" id="GO:0016251">
    <property type="term" value="F:RNA polymerase II general transcription initiation factor activity"/>
    <property type="evidence" value="ECO:0007669"/>
    <property type="project" value="TreeGrafter"/>
</dbReference>
<dbReference type="GO" id="GO:0001046">
    <property type="term" value="F:core promoter sequence-specific DNA binding"/>
    <property type="evidence" value="ECO:0007669"/>
    <property type="project" value="TreeGrafter"/>
</dbReference>